<proteinExistence type="predicted"/>
<feature type="compositionally biased region" description="Basic and acidic residues" evidence="1">
    <location>
        <begin position="35"/>
        <end position="53"/>
    </location>
</feature>
<gene>
    <name evidence="2" type="ORF">MUK42_17547</name>
</gene>
<feature type="compositionally biased region" description="Basic residues" evidence="1">
    <location>
        <begin position="59"/>
        <end position="83"/>
    </location>
</feature>
<keyword evidence="3" id="KW-1185">Reference proteome</keyword>
<feature type="compositionally biased region" description="Basic residues" evidence="1">
    <location>
        <begin position="120"/>
        <end position="132"/>
    </location>
</feature>
<accession>A0A9E7KXS9</accession>
<name>A0A9E7KXS9_9LILI</name>
<reference evidence="2" key="1">
    <citation type="submission" date="2022-05" db="EMBL/GenBank/DDBJ databases">
        <title>The Musa troglodytarum L. genome provides insights into the mechanism of non-climacteric behaviour and enrichment of carotenoids.</title>
        <authorList>
            <person name="Wang J."/>
        </authorList>
    </citation>
    <scope>NUCLEOTIDE SEQUENCE</scope>
    <source>
        <tissue evidence="2">Leaf</tissue>
    </source>
</reference>
<organism evidence="2 3">
    <name type="scientific">Musa troglodytarum</name>
    <name type="common">fe'i banana</name>
    <dbReference type="NCBI Taxonomy" id="320322"/>
    <lineage>
        <taxon>Eukaryota</taxon>
        <taxon>Viridiplantae</taxon>
        <taxon>Streptophyta</taxon>
        <taxon>Embryophyta</taxon>
        <taxon>Tracheophyta</taxon>
        <taxon>Spermatophyta</taxon>
        <taxon>Magnoliopsida</taxon>
        <taxon>Liliopsida</taxon>
        <taxon>Zingiberales</taxon>
        <taxon>Musaceae</taxon>
        <taxon>Musa</taxon>
    </lineage>
</organism>
<feature type="region of interest" description="Disordered" evidence="1">
    <location>
        <begin position="1"/>
        <end position="147"/>
    </location>
</feature>
<evidence type="ECO:0000313" key="2">
    <source>
        <dbReference type="EMBL" id="URE30965.1"/>
    </source>
</evidence>
<protein>
    <submittedName>
        <fullName evidence="2">PPR repeat</fullName>
    </submittedName>
</protein>
<dbReference type="OrthoDB" id="1877720at2759"/>
<dbReference type="AlphaFoldDB" id="A0A9E7KXS9"/>
<dbReference type="Proteomes" id="UP001055439">
    <property type="component" value="Chromosome 8"/>
</dbReference>
<feature type="compositionally biased region" description="Basic and acidic residues" evidence="1">
    <location>
        <begin position="85"/>
        <end position="107"/>
    </location>
</feature>
<feature type="compositionally biased region" description="Gly residues" evidence="1">
    <location>
        <begin position="138"/>
        <end position="147"/>
    </location>
</feature>
<sequence>MPPPRRRPDRLRAHAVRRCRAQPRHHGQRPGCVRRPRDARHGRLDPRLREEPRLGAGRRPGHLANRHVRQVREDRRRHRRLLQHGRTERVHLEFPHHRARAGQERRGGRVVVLQDGWRGRQSRRHHPARRPVRLQPLGPGGSGPAGI</sequence>
<evidence type="ECO:0000256" key="1">
    <source>
        <dbReference type="SAM" id="MobiDB-lite"/>
    </source>
</evidence>
<feature type="compositionally biased region" description="Basic residues" evidence="1">
    <location>
        <begin position="1"/>
        <end position="34"/>
    </location>
</feature>
<dbReference type="EMBL" id="CP097510">
    <property type="protein sequence ID" value="URE30965.1"/>
    <property type="molecule type" value="Genomic_DNA"/>
</dbReference>
<evidence type="ECO:0000313" key="3">
    <source>
        <dbReference type="Proteomes" id="UP001055439"/>
    </source>
</evidence>